<feature type="domain" description="THD" evidence="9">
    <location>
        <begin position="477"/>
        <end position="623"/>
    </location>
</feature>
<sequence length="638" mass="72228">MEKDFFGFNKISSIETNFLCTLSFGRNRRNNDLAESTFEMTSMLLEENSDAAKMKQELLNDRSMKEEARSFLSFSRENLSISHSDLEQGFNKSRLKPCRNTILSMAALVIALLCFTIESWKLRCLTANTHEIEQLKRDVEELKHRFLKQNLISDLKAFEEQLYDEKPAEDDDPGEADIDYADYDSNYDDDSSASHDYSGELPGNQRVPLTYGSRPSDFPETTSTPIPTSTKPHPDPLLQLVELMNKAAAERGQKLEKYVRENHKNIERKRLKEEHRARVSHEERSGDGNSTKHKRDILPGDTSSAGHSKSASRKQDESIKRKRSASGYGITTDNSTDTSNYELNDRHHARRTGASKMHPHASNEMTSDDSGANLTSSAVSWDVHPPKKYHAHARLDASSAADDDQLSEEIARANQHSGERRESVGGRSVNWRSVRRGAARDGTGSEIHGPAQNYEVVATEPPRKLARRHLRAPRQVYAIHYEADFNLFSAVDERDDNGKMRHHRGIFKSWRPSDWVAELGMNRYFTLASDGEITVHEAGLYLAYAQIHYVDEHDDNGFHLLVNGEPILQCMVHTPGAGHKSRSCFSAQVTYLQAGDRLVLKEVGAAKYALFHREKSFLGLVKLGETRQQQKHQQSQQS</sequence>
<dbReference type="Gene3D" id="2.60.120.40">
    <property type="match status" value="1"/>
</dbReference>
<dbReference type="GO" id="GO:0006955">
    <property type="term" value="P:immune response"/>
    <property type="evidence" value="ECO:0007669"/>
    <property type="project" value="InterPro"/>
</dbReference>
<keyword evidence="4" id="KW-0964">Secreted</keyword>
<evidence type="ECO:0000313" key="12">
    <source>
        <dbReference type="RefSeq" id="XP_014481837.1"/>
    </source>
</evidence>
<keyword evidence="5" id="KW-1015">Disulfide bond</keyword>
<feature type="coiled-coil region" evidence="7">
    <location>
        <begin position="125"/>
        <end position="152"/>
    </location>
</feature>
<dbReference type="GO" id="GO:0005125">
    <property type="term" value="F:cytokine activity"/>
    <property type="evidence" value="ECO:0007669"/>
    <property type="project" value="UniProtKB-KW"/>
</dbReference>
<evidence type="ECO:0000256" key="7">
    <source>
        <dbReference type="SAM" id="Coils"/>
    </source>
</evidence>
<evidence type="ECO:0000259" key="9">
    <source>
        <dbReference type="PROSITE" id="PS50049"/>
    </source>
</evidence>
<dbReference type="Pfam" id="PF00229">
    <property type="entry name" value="TNF"/>
    <property type="match status" value="1"/>
</dbReference>
<feature type="region of interest" description="Disordered" evidence="8">
    <location>
        <begin position="164"/>
        <end position="234"/>
    </location>
</feature>
<dbReference type="InterPro" id="IPR008983">
    <property type="entry name" value="Tumour_necrosis_fac-like_dom"/>
</dbReference>
<dbReference type="Proteomes" id="UP000515204">
    <property type="component" value="Unplaced"/>
</dbReference>
<dbReference type="InterPro" id="IPR006052">
    <property type="entry name" value="TNF_dom"/>
</dbReference>
<feature type="compositionally biased region" description="Polar residues" evidence="8">
    <location>
        <begin position="329"/>
        <end position="342"/>
    </location>
</feature>
<dbReference type="GO" id="GO:0016020">
    <property type="term" value="C:membrane"/>
    <property type="evidence" value="ECO:0007669"/>
    <property type="project" value="InterPro"/>
</dbReference>
<evidence type="ECO:0000256" key="2">
    <source>
        <dbReference type="ARBA" id="ARBA00008670"/>
    </source>
</evidence>
<feature type="compositionally biased region" description="Basic and acidic residues" evidence="8">
    <location>
        <begin position="255"/>
        <end position="286"/>
    </location>
</feature>
<dbReference type="AlphaFoldDB" id="A0A6P3XUL2"/>
<protein>
    <submittedName>
        <fullName evidence="11 12">Uncharacterized protein LOC106748119 isoform X1</fullName>
    </submittedName>
</protein>
<dbReference type="InterPro" id="IPR051748">
    <property type="entry name" value="TNF_Ligand_Superfamily"/>
</dbReference>
<dbReference type="GO" id="GO:0005164">
    <property type="term" value="F:tumor necrosis factor receptor binding"/>
    <property type="evidence" value="ECO:0007669"/>
    <property type="project" value="InterPro"/>
</dbReference>
<evidence type="ECO:0000256" key="3">
    <source>
        <dbReference type="ARBA" id="ARBA00022514"/>
    </source>
</evidence>
<keyword evidence="6" id="KW-0325">Glycoprotein</keyword>
<dbReference type="GeneID" id="106748119"/>
<keyword evidence="3" id="KW-0202">Cytokine</keyword>
<proteinExistence type="inferred from homology"/>
<dbReference type="PROSITE" id="PS50049">
    <property type="entry name" value="THD_2"/>
    <property type="match status" value="1"/>
</dbReference>
<feature type="region of interest" description="Disordered" evidence="8">
    <location>
        <begin position="412"/>
        <end position="451"/>
    </location>
</feature>
<dbReference type="SUPFAM" id="SSF49842">
    <property type="entry name" value="TNF-like"/>
    <property type="match status" value="1"/>
</dbReference>
<comment type="similarity">
    <text evidence="2">Belongs to the tumor necrosis factor family.</text>
</comment>
<feature type="compositionally biased region" description="Low complexity" evidence="8">
    <location>
        <begin position="219"/>
        <end position="231"/>
    </location>
</feature>
<dbReference type="PANTHER" id="PTHR15151">
    <property type="entry name" value="PROTEIN EIGER"/>
    <property type="match status" value="1"/>
</dbReference>
<dbReference type="CTD" id="36054"/>
<feature type="region of interest" description="Disordered" evidence="8">
    <location>
        <begin position="352"/>
        <end position="371"/>
    </location>
</feature>
<evidence type="ECO:0000256" key="1">
    <source>
        <dbReference type="ARBA" id="ARBA00004613"/>
    </source>
</evidence>
<keyword evidence="10" id="KW-1185">Reference proteome</keyword>
<name>A0A6P3XUL2_DINQU</name>
<evidence type="ECO:0000313" key="10">
    <source>
        <dbReference type="Proteomes" id="UP000515204"/>
    </source>
</evidence>
<reference evidence="11 12" key="1">
    <citation type="submission" date="2025-04" db="UniProtKB">
        <authorList>
            <consortium name="RefSeq"/>
        </authorList>
    </citation>
    <scope>IDENTIFICATION</scope>
</reference>
<evidence type="ECO:0000313" key="11">
    <source>
        <dbReference type="RefSeq" id="XP_014481836.1"/>
    </source>
</evidence>
<organism evidence="10 12">
    <name type="scientific">Dinoponera quadriceps</name>
    <name type="common">South American ant</name>
    <dbReference type="NCBI Taxonomy" id="609295"/>
    <lineage>
        <taxon>Eukaryota</taxon>
        <taxon>Metazoa</taxon>
        <taxon>Ecdysozoa</taxon>
        <taxon>Arthropoda</taxon>
        <taxon>Hexapoda</taxon>
        <taxon>Insecta</taxon>
        <taxon>Pterygota</taxon>
        <taxon>Neoptera</taxon>
        <taxon>Endopterygota</taxon>
        <taxon>Hymenoptera</taxon>
        <taxon>Apocrita</taxon>
        <taxon>Aculeata</taxon>
        <taxon>Formicoidea</taxon>
        <taxon>Formicidae</taxon>
        <taxon>Ponerinae</taxon>
        <taxon>Ponerini</taxon>
        <taxon>Dinoponera</taxon>
    </lineage>
</organism>
<gene>
    <name evidence="11 12" type="primary">LOC106748119</name>
</gene>
<dbReference type="KEGG" id="dqu:106748119"/>
<evidence type="ECO:0000256" key="4">
    <source>
        <dbReference type="ARBA" id="ARBA00022525"/>
    </source>
</evidence>
<accession>A0A6P3XUL2</accession>
<evidence type="ECO:0000256" key="5">
    <source>
        <dbReference type="ARBA" id="ARBA00023157"/>
    </source>
</evidence>
<evidence type="ECO:0000256" key="8">
    <source>
        <dbReference type="SAM" id="MobiDB-lite"/>
    </source>
</evidence>
<dbReference type="OrthoDB" id="6159739at2759"/>
<dbReference type="RefSeq" id="XP_014481837.1">
    <property type="nucleotide sequence ID" value="XM_014626351.1"/>
</dbReference>
<feature type="compositionally biased region" description="Acidic residues" evidence="8">
    <location>
        <begin position="167"/>
        <end position="191"/>
    </location>
</feature>
<dbReference type="GO" id="GO:0005615">
    <property type="term" value="C:extracellular space"/>
    <property type="evidence" value="ECO:0007669"/>
    <property type="project" value="UniProtKB-KW"/>
</dbReference>
<evidence type="ECO:0000256" key="6">
    <source>
        <dbReference type="ARBA" id="ARBA00023180"/>
    </source>
</evidence>
<feature type="region of interest" description="Disordered" evidence="8">
    <location>
        <begin position="255"/>
        <end position="343"/>
    </location>
</feature>
<keyword evidence="7" id="KW-0175">Coiled coil</keyword>
<dbReference type="PANTHER" id="PTHR15151:SF24">
    <property type="entry name" value="A PROLIFERATION-INDUCING LIGAND-LIKE PROTEIN-RELATED"/>
    <property type="match status" value="1"/>
</dbReference>
<dbReference type="RefSeq" id="XP_014481836.1">
    <property type="nucleotide sequence ID" value="XM_014626350.1"/>
</dbReference>
<comment type="subcellular location">
    <subcellularLocation>
        <location evidence="1">Secreted</location>
    </subcellularLocation>
</comment>